<dbReference type="EMBL" id="HE663493">
    <property type="protein sequence ID" value="CCG06947.1"/>
    <property type="molecule type" value="Genomic_DNA"/>
</dbReference>
<evidence type="ECO:0000313" key="2">
    <source>
        <dbReference type="Proteomes" id="UP000033220"/>
    </source>
</evidence>
<sequence length="139" mass="15467">MSVLAPHGAVLALLDAYQAVLARLLALAEWERDWLATTPGPLPLDRVHEREALAQEYARLTEAVVPHLLALHAAGHLDAQALEERTRTLVSLMKDNQNRLHARQGVTHRRVTLVMQAIAAHEHEAAPLSERPARREARP</sequence>
<accession>H6SN71</accession>
<dbReference type="KEGG" id="rpm:RSPPHO_00321"/>
<evidence type="ECO:0000313" key="1">
    <source>
        <dbReference type="EMBL" id="CCG06947.1"/>
    </source>
</evidence>
<proteinExistence type="predicted"/>
<dbReference type="PATRIC" id="fig|1150469.3.peg.377"/>
<reference evidence="1 2" key="1">
    <citation type="submission" date="2012-02" db="EMBL/GenBank/DDBJ databases">
        <title>Shotgun genome sequence of Phaeospirillum photometricum DSM 122.</title>
        <authorList>
            <person name="Duquesne K."/>
            <person name="Sturgis J."/>
        </authorList>
    </citation>
    <scope>NUCLEOTIDE SEQUENCE [LARGE SCALE GENOMIC DNA]</scope>
    <source>
        <strain evidence="2">DSM122</strain>
    </source>
</reference>
<gene>
    <name evidence="1" type="ORF">RSPPHO_00321</name>
</gene>
<dbReference type="HOGENOM" id="CLU_1843574_0_0_5"/>
<organism evidence="1 2">
    <name type="scientific">Pararhodospirillum photometricum DSM 122</name>
    <dbReference type="NCBI Taxonomy" id="1150469"/>
    <lineage>
        <taxon>Bacteria</taxon>
        <taxon>Pseudomonadati</taxon>
        <taxon>Pseudomonadota</taxon>
        <taxon>Alphaproteobacteria</taxon>
        <taxon>Rhodospirillales</taxon>
        <taxon>Rhodospirillaceae</taxon>
        <taxon>Pararhodospirillum</taxon>
    </lineage>
</organism>
<dbReference type="AlphaFoldDB" id="H6SN71"/>
<dbReference type="RefSeq" id="WP_014413587.1">
    <property type="nucleotide sequence ID" value="NC_017059.1"/>
</dbReference>
<dbReference type="STRING" id="1150469.RSPPHO_00321"/>
<dbReference type="Proteomes" id="UP000033220">
    <property type="component" value="Chromosome DSM 122"/>
</dbReference>
<keyword evidence="2" id="KW-1185">Reference proteome</keyword>
<name>H6SN71_PARPM</name>
<protein>
    <submittedName>
        <fullName evidence="1">Uncharacterized protein</fullName>
    </submittedName>
</protein>